<keyword evidence="2" id="KW-0540">Nuclease</keyword>
<comment type="caution">
    <text evidence="2">The sequence shown here is derived from an EMBL/GenBank/DDBJ whole genome shotgun (WGS) entry which is preliminary data.</text>
</comment>
<gene>
    <name evidence="2" type="ORF">ISP01_02445</name>
</gene>
<evidence type="ECO:0000313" key="3">
    <source>
        <dbReference type="Proteomes" id="UP000658733"/>
    </source>
</evidence>
<accession>A0A843AE91</accession>
<keyword evidence="2" id="KW-0255">Endonuclease</keyword>
<dbReference type="SMART" id="SM00507">
    <property type="entry name" value="HNHc"/>
    <property type="match status" value="1"/>
</dbReference>
<proteinExistence type="predicted"/>
<reference evidence="2" key="1">
    <citation type="submission" date="2020-10" db="EMBL/GenBank/DDBJ databases">
        <title>Dehalococcoides mccartyi of a TCE/Cr reducing biochatode.</title>
        <authorList>
            <person name="Matturro B."/>
        </authorList>
    </citation>
    <scope>NUCLEOTIDE SEQUENCE</scope>
    <source>
        <strain evidence="2">Bin4</strain>
    </source>
</reference>
<sequence>MLSLKENIECYYNKVDPVDPLDPEIAFNNIAKVTFFELLDNGLDIRDIDKIMVKILQKNNRIKLKDYIIYKDGQPKCKICETKSNLEMHHIKPKSSRPELEYDIDNIVFLCDSCHKLIHGDFENAKAVNRDLKNKIKQIFKEKLNKRLGNELFMKLANK</sequence>
<dbReference type="Gene3D" id="1.10.30.50">
    <property type="match status" value="1"/>
</dbReference>
<organism evidence="2 3">
    <name type="scientific">Methanobrevibacter arboriphilus</name>
    <dbReference type="NCBI Taxonomy" id="39441"/>
    <lineage>
        <taxon>Archaea</taxon>
        <taxon>Methanobacteriati</taxon>
        <taxon>Methanobacteriota</taxon>
        <taxon>Methanomada group</taxon>
        <taxon>Methanobacteria</taxon>
        <taxon>Methanobacteriales</taxon>
        <taxon>Methanobacteriaceae</taxon>
        <taxon>Methanobrevibacter</taxon>
    </lineage>
</organism>
<dbReference type="Pfam" id="PF01844">
    <property type="entry name" value="HNH"/>
    <property type="match status" value="1"/>
</dbReference>
<dbReference type="GO" id="GO:0008270">
    <property type="term" value="F:zinc ion binding"/>
    <property type="evidence" value="ECO:0007669"/>
    <property type="project" value="InterPro"/>
</dbReference>
<keyword evidence="2" id="KW-0378">Hydrolase</keyword>
<dbReference type="AlphaFoldDB" id="A0A843AE91"/>
<dbReference type="InterPro" id="IPR002711">
    <property type="entry name" value="HNH"/>
</dbReference>
<dbReference type="CDD" id="cd00085">
    <property type="entry name" value="HNHc"/>
    <property type="match status" value="1"/>
</dbReference>
<evidence type="ECO:0000259" key="1">
    <source>
        <dbReference type="SMART" id="SM00507"/>
    </source>
</evidence>
<dbReference type="Proteomes" id="UP000658733">
    <property type="component" value="Unassembled WGS sequence"/>
</dbReference>
<evidence type="ECO:0000313" key="2">
    <source>
        <dbReference type="EMBL" id="MBF4468243.1"/>
    </source>
</evidence>
<dbReference type="GO" id="GO:0004519">
    <property type="term" value="F:endonuclease activity"/>
    <property type="evidence" value="ECO:0007669"/>
    <property type="project" value="UniProtKB-KW"/>
</dbReference>
<protein>
    <submittedName>
        <fullName evidence="2">HNH endonuclease</fullName>
    </submittedName>
</protein>
<dbReference type="EMBL" id="JADIIN010000020">
    <property type="protein sequence ID" value="MBF4468243.1"/>
    <property type="molecule type" value="Genomic_DNA"/>
</dbReference>
<name>A0A843AE91_METAZ</name>
<dbReference type="GO" id="GO:0003676">
    <property type="term" value="F:nucleic acid binding"/>
    <property type="evidence" value="ECO:0007669"/>
    <property type="project" value="InterPro"/>
</dbReference>
<dbReference type="RefSeq" id="WP_042701684.1">
    <property type="nucleotide sequence ID" value="NZ_JADIIN010000020.1"/>
</dbReference>
<dbReference type="InterPro" id="IPR003615">
    <property type="entry name" value="HNH_nuc"/>
</dbReference>
<feature type="domain" description="HNH nuclease" evidence="1">
    <location>
        <begin position="63"/>
        <end position="116"/>
    </location>
</feature>